<sequence length="113" mass="12374">MTAPDLFAKSVLFSLAPQRSSTHDRADLHDGPGQTDGADKQIHGGLLGGELMRAPRADFEARGVGSAMALFRADRAKSESTLRENLLDKSKLRAPLCFTFQARRSKNARRAYT</sequence>
<evidence type="ECO:0000256" key="1">
    <source>
        <dbReference type="SAM" id="MobiDB-lite"/>
    </source>
</evidence>
<dbReference type="Proteomes" id="UP000277007">
    <property type="component" value="Unassembled WGS sequence"/>
</dbReference>
<proteinExistence type="predicted"/>
<reference evidence="2 3" key="1">
    <citation type="submission" date="2018-12" db="EMBL/GenBank/DDBJ databases">
        <authorList>
            <person name="Yang Y."/>
        </authorList>
    </citation>
    <scope>NUCLEOTIDE SEQUENCE [LARGE SCALE GENOMIC DNA]</scope>
    <source>
        <strain evidence="2 3">L-25-5w-1</strain>
    </source>
</reference>
<evidence type="ECO:0000313" key="2">
    <source>
        <dbReference type="EMBL" id="RTR12232.1"/>
    </source>
</evidence>
<dbReference type="AlphaFoldDB" id="A0A431V9W0"/>
<keyword evidence="3" id="KW-1185">Reference proteome</keyword>
<protein>
    <submittedName>
        <fullName evidence="2">Uncharacterized protein</fullName>
    </submittedName>
</protein>
<accession>A0A431V9W0</accession>
<feature type="region of interest" description="Disordered" evidence="1">
    <location>
        <begin position="18"/>
        <end position="44"/>
    </location>
</feature>
<gene>
    <name evidence="2" type="ORF">EJ903_25655</name>
</gene>
<dbReference type="EMBL" id="RXMA01000058">
    <property type="protein sequence ID" value="RTR12232.1"/>
    <property type="molecule type" value="Genomic_DNA"/>
</dbReference>
<evidence type="ECO:0000313" key="3">
    <source>
        <dbReference type="Proteomes" id="UP000277007"/>
    </source>
</evidence>
<name>A0A431V9W0_9PROT</name>
<organism evidence="2 3">
    <name type="scientific">Azospirillum griseum</name>
    <dbReference type="NCBI Taxonomy" id="2496639"/>
    <lineage>
        <taxon>Bacteria</taxon>
        <taxon>Pseudomonadati</taxon>
        <taxon>Pseudomonadota</taxon>
        <taxon>Alphaproteobacteria</taxon>
        <taxon>Rhodospirillales</taxon>
        <taxon>Azospirillaceae</taxon>
        <taxon>Azospirillum</taxon>
    </lineage>
</organism>
<comment type="caution">
    <text evidence="2">The sequence shown here is derived from an EMBL/GenBank/DDBJ whole genome shotgun (WGS) entry which is preliminary data.</text>
</comment>
<feature type="compositionally biased region" description="Basic and acidic residues" evidence="1">
    <location>
        <begin position="21"/>
        <end position="30"/>
    </location>
</feature>